<dbReference type="AlphaFoldDB" id="A0A6J5GLR4"/>
<evidence type="ECO:0000256" key="1">
    <source>
        <dbReference type="SAM" id="MobiDB-lite"/>
    </source>
</evidence>
<dbReference type="EMBL" id="CADIKI010000016">
    <property type="protein sequence ID" value="CAB3801276.1"/>
    <property type="molecule type" value="Genomic_DNA"/>
</dbReference>
<dbReference type="Proteomes" id="UP000494252">
    <property type="component" value="Unassembled WGS sequence"/>
</dbReference>
<reference evidence="2 3" key="1">
    <citation type="submission" date="2020-04" db="EMBL/GenBank/DDBJ databases">
        <authorList>
            <person name="De Canck E."/>
        </authorList>
    </citation>
    <scope>NUCLEOTIDE SEQUENCE [LARGE SCALE GENOMIC DNA]</scope>
    <source>
        <strain evidence="2 3">LMG 27177</strain>
    </source>
</reference>
<name>A0A6J5GLR4_9BURK</name>
<keyword evidence="3" id="KW-1185">Reference proteome</keyword>
<evidence type="ECO:0008006" key="4">
    <source>
        <dbReference type="Google" id="ProtNLM"/>
    </source>
</evidence>
<gene>
    <name evidence="2" type="ORF">LMG27177_05014</name>
</gene>
<protein>
    <recommendedName>
        <fullName evidence="4">Baseplate protein J-like domain-containing protein</fullName>
    </recommendedName>
</protein>
<feature type="compositionally biased region" description="Low complexity" evidence="1">
    <location>
        <begin position="764"/>
        <end position="778"/>
    </location>
</feature>
<accession>A0A6J5GLR4</accession>
<sequence>MSNSCESASVQLCGCCEGVGRETPAPIYNRPALAQIVYRAGVFATFKASMIAALSNREYGALSALTTRDDGDFSIALIDAWALVSDIITFYQERAANEAYLRTATVTRSVFELARLVGYQPSPGVAASAPLAFTLNDAPGAPDPVVIASGSRVQSTPGAGQSPQTFETSADLTAYVAHNALAATTTGPVDLTALIGNSAAALASAAVSGASVASAADQDDPAIWLAGTSTGLKVGDGVLFIADDDCVQNADSPNWSFCHVVGMSVDSARQRTQISLDTPLAAALASATSVTLYAMRKRAALYGYNAPDPKLLADQTLAHFPSGTFTPAGSPATPTIADWNFASTLSGTTITLDQVYQGIVSSGSPANPTWIVLVADGGPSQFYQVTGVAEGAFDLYAISSKATQVTLHAPDGTKAKQTLAQFVTPTPRMTVAFVQNESLTVADQPVTQTSIDNGTASGGSAGTPQTLQAGMLTPIFGDSVEVGGGQRLTAGRTVAISGKRLRITVIQAGAYLMPADGQAPILLNAGDTFILDSYPPVQVAVPPALQWLSSALANLTSLYAWSVITTTGQPGMLYVDPSQTVLVPPDKNDPSASEAAVLDSLDKNGTGTTLVFTAPLARIYDRETFAVNANVVEASNGQTVNELLGNGDGTQAGQTFTLKQSPLTYVSTSNGEGGQSTLEIWVNELQWHEVASLLDQSNRARVFVTRMAQDGTVTVQFGDGVHGARLPSGQMNVRAVYRKGIGTAGNVPSGQLNQPLDRPAGLKSASNPASASGGADPATLADARTSAPLLVQTIGRVVSLEDYENYALAFSGIAKALATWTWFGRTRGVFVTAAGADGDVLDPAGTTLANLVAAYRRYGSPYVPIRAMSYQPRWFRLGGNVKVDAWNYDPPTVLAAVRDALTLAFGFDARALGEGVAASLIVKVAMQVPGVQAVRLTVFNRDDQGVSPGAPLLNFLPAFSPVPGDRQAIVPAELMLLDTSSLKGLQPWS</sequence>
<dbReference type="RefSeq" id="WP_175163974.1">
    <property type="nucleotide sequence ID" value="NZ_CADIKI010000016.1"/>
</dbReference>
<organism evidence="2 3">
    <name type="scientific">Paraburkholderia fynbosensis</name>
    <dbReference type="NCBI Taxonomy" id="1200993"/>
    <lineage>
        <taxon>Bacteria</taxon>
        <taxon>Pseudomonadati</taxon>
        <taxon>Pseudomonadota</taxon>
        <taxon>Betaproteobacteria</taxon>
        <taxon>Burkholderiales</taxon>
        <taxon>Burkholderiaceae</taxon>
        <taxon>Paraburkholderia</taxon>
    </lineage>
</organism>
<evidence type="ECO:0000313" key="3">
    <source>
        <dbReference type="Proteomes" id="UP000494252"/>
    </source>
</evidence>
<feature type="region of interest" description="Disordered" evidence="1">
    <location>
        <begin position="744"/>
        <end position="778"/>
    </location>
</feature>
<proteinExistence type="predicted"/>
<evidence type="ECO:0000313" key="2">
    <source>
        <dbReference type="EMBL" id="CAB3801276.1"/>
    </source>
</evidence>